<dbReference type="SUPFAM" id="SSF55469">
    <property type="entry name" value="FMN-dependent nitroreductase-like"/>
    <property type="match status" value="1"/>
</dbReference>
<dbReference type="NCBIfam" id="NF003768">
    <property type="entry name" value="PRK05365.1"/>
    <property type="match status" value="1"/>
</dbReference>
<evidence type="ECO:0000256" key="4">
    <source>
        <dbReference type="ARBA" id="ARBA00023002"/>
    </source>
</evidence>
<accession>A0A852URD5</accession>
<keyword evidence="2" id="KW-0288">FMN</keyword>
<evidence type="ECO:0000256" key="1">
    <source>
        <dbReference type="ARBA" id="ARBA00022630"/>
    </source>
</evidence>
<keyword evidence="3" id="KW-0521">NADP</keyword>
<dbReference type="Proteomes" id="UP000576393">
    <property type="component" value="Unassembled WGS sequence"/>
</dbReference>
<evidence type="ECO:0000256" key="2">
    <source>
        <dbReference type="ARBA" id="ARBA00022643"/>
    </source>
</evidence>
<sequence>MSLTLSPEAQALLFRDARTANTFSDEPVTEEQVRAIYDLVKYAPTAMNGQPLRIVLVRSAEARERLVSLMAPGNQAKTAAAPLVAILAADLDFHEELPKVFPHAAGARERFAADEASRARTATFNAALQVGYFILGVRAAGLAAGPMAGYDADGIDKEFLDDAHTVMAVVNIGRPGENAWFDRLPRLPYDEVVTTV</sequence>
<dbReference type="Gene3D" id="3.40.109.10">
    <property type="entry name" value="NADH Oxidase"/>
    <property type="match status" value="1"/>
</dbReference>
<reference evidence="6 7" key="1">
    <citation type="submission" date="2020-07" db="EMBL/GenBank/DDBJ databases">
        <title>Sequencing the genomes of 1000 actinobacteria strains.</title>
        <authorList>
            <person name="Klenk H.-P."/>
        </authorList>
    </citation>
    <scope>NUCLEOTIDE SEQUENCE [LARGE SCALE GENOMIC DNA]</scope>
    <source>
        <strain evidence="6 7">DSM 45763</strain>
    </source>
</reference>
<keyword evidence="1" id="KW-0285">Flavoprotein</keyword>
<dbReference type="CDD" id="cd02148">
    <property type="entry name" value="RutE-like"/>
    <property type="match status" value="1"/>
</dbReference>
<dbReference type="EC" id="1.1.1.-" evidence="6"/>
<dbReference type="InterPro" id="IPR050461">
    <property type="entry name" value="Nitroreductase_HadB/RutE"/>
</dbReference>
<dbReference type="EMBL" id="JACCCO010000001">
    <property type="protein sequence ID" value="NYF38570.1"/>
    <property type="molecule type" value="Genomic_DNA"/>
</dbReference>
<comment type="caution">
    <text evidence="6">The sequence shown here is derived from an EMBL/GenBank/DDBJ whole genome shotgun (WGS) entry which is preliminary data.</text>
</comment>
<protein>
    <submittedName>
        <fullName evidence="6">3-hydroxypropanoate dehydrogenase</fullName>
        <ecNumber evidence="6">1.1.1.-</ecNumber>
    </submittedName>
</protein>
<dbReference type="Pfam" id="PF00881">
    <property type="entry name" value="Nitroreductase"/>
    <property type="match status" value="1"/>
</dbReference>
<evidence type="ECO:0000256" key="3">
    <source>
        <dbReference type="ARBA" id="ARBA00022857"/>
    </source>
</evidence>
<dbReference type="PANTHER" id="PTHR43543:SF1">
    <property type="entry name" value="MALONIC SEMIALDEHYDE REDUCTASE RUTE-RELATED"/>
    <property type="match status" value="1"/>
</dbReference>
<evidence type="ECO:0000313" key="6">
    <source>
        <dbReference type="EMBL" id="NYF38570.1"/>
    </source>
</evidence>
<evidence type="ECO:0000313" key="7">
    <source>
        <dbReference type="Proteomes" id="UP000576393"/>
    </source>
</evidence>
<dbReference type="GO" id="GO:0016491">
    <property type="term" value="F:oxidoreductase activity"/>
    <property type="evidence" value="ECO:0007669"/>
    <property type="project" value="UniProtKB-KW"/>
</dbReference>
<evidence type="ECO:0000259" key="5">
    <source>
        <dbReference type="Pfam" id="PF00881"/>
    </source>
</evidence>
<dbReference type="InterPro" id="IPR029479">
    <property type="entry name" value="Nitroreductase"/>
</dbReference>
<name>A0A852URD5_9ACTN</name>
<dbReference type="PANTHER" id="PTHR43543">
    <property type="entry name" value="MALONIC SEMIALDEHYDE REDUCTASE RUTE-RELATED"/>
    <property type="match status" value="1"/>
</dbReference>
<dbReference type="InterPro" id="IPR000415">
    <property type="entry name" value="Nitroreductase-like"/>
</dbReference>
<keyword evidence="4 6" id="KW-0560">Oxidoreductase</keyword>
<feature type="domain" description="Nitroreductase" evidence="5">
    <location>
        <begin position="18"/>
        <end position="173"/>
    </location>
</feature>
<dbReference type="RefSeq" id="WP_179818295.1">
    <property type="nucleotide sequence ID" value="NZ_JACCCO010000001.1"/>
</dbReference>
<organism evidence="6 7">
    <name type="scientific">Streptosporangium sandarakinum</name>
    <dbReference type="NCBI Taxonomy" id="1260955"/>
    <lineage>
        <taxon>Bacteria</taxon>
        <taxon>Bacillati</taxon>
        <taxon>Actinomycetota</taxon>
        <taxon>Actinomycetes</taxon>
        <taxon>Streptosporangiales</taxon>
        <taxon>Streptosporangiaceae</taxon>
        <taxon>Streptosporangium</taxon>
    </lineage>
</organism>
<dbReference type="InterPro" id="IPR023936">
    <property type="entry name" value="RutE-like"/>
</dbReference>
<gene>
    <name evidence="6" type="ORF">HDA43_000729</name>
</gene>
<dbReference type="AlphaFoldDB" id="A0A852URD5"/>
<keyword evidence="7" id="KW-1185">Reference proteome</keyword>
<proteinExistence type="predicted"/>